<gene>
    <name evidence="2" type="ORF">F945_02153</name>
</gene>
<reference evidence="2 3" key="1">
    <citation type="submission" date="2013-06" db="EMBL/GenBank/DDBJ databases">
        <title>The Genome Sequence of Acinetobacter rudis CIP 110305.</title>
        <authorList>
            <consortium name="The Broad Institute Genome Sequencing Platform"/>
            <consortium name="The Broad Institute Genome Sequencing Center for Infectious Disease"/>
            <person name="Cerqueira G."/>
            <person name="Feldgarden M."/>
            <person name="Courvalin P."/>
            <person name="Perichon B."/>
            <person name="Grillot-Courvalin C."/>
            <person name="Clermont D."/>
            <person name="Rocha E."/>
            <person name="Yoon E.-J."/>
            <person name="Nemec A."/>
            <person name="Young S.K."/>
            <person name="Zeng Q."/>
            <person name="Gargeya S."/>
            <person name="Fitzgerald M."/>
            <person name="Abouelleil A."/>
            <person name="Alvarado L."/>
            <person name="Berlin A.M."/>
            <person name="Chapman S.B."/>
            <person name="Dewar J."/>
            <person name="Goldberg J."/>
            <person name="Griggs A."/>
            <person name="Gujja S."/>
            <person name="Hansen M."/>
            <person name="Howarth C."/>
            <person name="Imamovic A."/>
            <person name="Larimer J."/>
            <person name="McCowan C."/>
            <person name="Murphy C."/>
            <person name="Pearson M."/>
            <person name="Priest M."/>
            <person name="Roberts A."/>
            <person name="Saif S."/>
            <person name="Shea T."/>
            <person name="Sykes S."/>
            <person name="Wortman J."/>
            <person name="Nusbaum C."/>
            <person name="Birren B."/>
        </authorList>
    </citation>
    <scope>NUCLEOTIDE SEQUENCE [LARGE SCALE GENOMIC DNA]</scope>
    <source>
        <strain evidence="2 3">CIP 110305</strain>
    </source>
</reference>
<sequence>MVLTILFEQISESQLNQDLQTKVGQIELIDAEIPKLQKDIKDTRDQIAQESKDRLKEADLIKQDVQKTKEQIGLETEARIKDADLIKQDVRKTKEQIESETKDRKQAIQASEDGLTKIIDQKNKDTLHVVDTLKQSTDEGFVAVQSEMKLITDGQKLLSEKTEGVYAQLNPQLAGSTTDMAGNGEIFAGTWSLQSAMIEGDLALSKRVDTTVAEVNDVRAYAQQETIARVEGDKATVQRIETYIAEND</sequence>
<dbReference type="HOGENOM" id="CLU_1122041_0_0_6"/>
<dbReference type="AlphaFoldDB" id="S3N0G7"/>
<feature type="non-terminal residue" evidence="2">
    <location>
        <position position="248"/>
    </location>
</feature>
<keyword evidence="1" id="KW-0175">Coiled coil</keyword>
<dbReference type="eggNOG" id="COG4733">
    <property type="taxonomic scope" value="Bacteria"/>
</dbReference>
<keyword evidence="3" id="KW-1185">Reference proteome</keyword>
<protein>
    <submittedName>
        <fullName evidence="2">Uncharacterized protein</fullName>
    </submittedName>
</protein>
<accession>S3N0G7</accession>
<feature type="coiled-coil region" evidence="1">
    <location>
        <begin position="83"/>
        <end position="110"/>
    </location>
</feature>
<organism evidence="2 3">
    <name type="scientific">Acinetobacter rudis CIP 110305</name>
    <dbReference type="NCBI Taxonomy" id="421052"/>
    <lineage>
        <taxon>Bacteria</taxon>
        <taxon>Pseudomonadati</taxon>
        <taxon>Pseudomonadota</taxon>
        <taxon>Gammaproteobacteria</taxon>
        <taxon>Moraxellales</taxon>
        <taxon>Moraxellaceae</taxon>
        <taxon>Acinetobacter</taxon>
    </lineage>
</organism>
<dbReference type="EMBL" id="ATGI01000030">
    <property type="protein sequence ID" value="EPF72103.1"/>
    <property type="molecule type" value="Genomic_DNA"/>
</dbReference>
<name>S3N0G7_9GAMM</name>
<comment type="caution">
    <text evidence="2">The sequence shown here is derived from an EMBL/GenBank/DDBJ whole genome shotgun (WGS) entry which is preliminary data.</text>
</comment>
<evidence type="ECO:0000313" key="3">
    <source>
        <dbReference type="Proteomes" id="UP000014568"/>
    </source>
</evidence>
<evidence type="ECO:0000256" key="1">
    <source>
        <dbReference type="SAM" id="Coils"/>
    </source>
</evidence>
<feature type="coiled-coil region" evidence="1">
    <location>
        <begin position="26"/>
        <end position="53"/>
    </location>
</feature>
<dbReference type="Proteomes" id="UP000014568">
    <property type="component" value="Unassembled WGS sequence"/>
</dbReference>
<proteinExistence type="predicted"/>
<evidence type="ECO:0000313" key="2">
    <source>
        <dbReference type="EMBL" id="EPF72103.1"/>
    </source>
</evidence>